<evidence type="ECO:0000313" key="2">
    <source>
        <dbReference type="EMBL" id="PWF41214.1"/>
    </source>
</evidence>
<evidence type="ECO:0000313" key="3">
    <source>
        <dbReference type="Proteomes" id="UP000241421"/>
    </source>
</evidence>
<evidence type="ECO:0000256" key="1">
    <source>
        <dbReference type="SAM" id="Phobius"/>
    </source>
</evidence>
<dbReference type="EMBL" id="PXWF02000314">
    <property type="protein sequence ID" value="PWF41214.1"/>
    <property type="molecule type" value="Genomic_DNA"/>
</dbReference>
<reference evidence="2 3" key="1">
    <citation type="submission" date="2018-04" db="EMBL/GenBank/DDBJ databases">
        <title>Massilia violaceinigra sp. nov., a novel purple-pigmented bacterium isolated from Tianshan glacier, Xinjiang, China.</title>
        <authorList>
            <person name="Wang H."/>
        </authorList>
    </citation>
    <scope>NUCLEOTIDE SEQUENCE [LARGE SCALE GENOMIC DNA]</scope>
    <source>
        <strain evidence="2 3">B448-2</strain>
    </source>
</reference>
<protein>
    <recommendedName>
        <fullName evidence="4">PH domain-containing protein</fullName>
    </recommendedName>
</protein>
<dbReference type="Proteomes" id="UP000241421">
    <property type="component" value="Unassembled WGS sequence"/>
</dbReference>
<sequence length="161" mass="17646">MEQDNAGQVGAGAIVVGTKSWVAYLGTLLLAAVLFGGLLPLAFIWNETAAAVVLAVSALIVGYRILSLRSVQLYYDDIGVWVYSGILPWKKGLDGVKWRDMDEAVFEPGFWGWVSGSYSVRIGHRFTKNSEIYLTHIGGGRDAVVRLNKKQQELMRAGVID</sequence>
<name>A0A2U2HDL3_9BURK</name>
<keyword evidence="1" id="KW-0472">Membrane</keyword>
<keyword evidence="1" id="KW-0812">Transmembrane</keyword>
<keyword evidence="1" id="KW-1133">Transmembrane helix</keyword>
<comment type="caution">
    <text evidence="2">The sequence shown here is derived from an EMBL/GenBank/DDBJ whole genome shotgun (WGS) entry which is preliminary data.</text>
</comment>
<keyword evidence="3" id="KW-1185">Reference proteome</keyword>
<gene>
    <name evidence="2" type="ORF">C7C56_025165</name>
</gene>
<feature type="transmembrane region" description="Helical" evidence="1">
    <location>
        <begin position="21"/>
        <end position="43"/>
    </location>
</feature>
<accession>A0A2U2HDL3</accession>
<dbReference type="AlphaFoldDB" id="A0A2U2HDL3"/>
<evidence type="ECO:0008006" key="4">
    <source>
        <dbReference type="Google" id="ProtNLM"/>
    </source>
</evidence>
<dbReference type="RefSeq" id="WP_106760092.1">
    <property type="nucleotide sequence ID" value="NZ_PXWF02000314.1"/>
</dbReference>
<feature type="transmembrane region" description="Helical" evidence="1">
    <location>
        <begin position="49"/>
        <end position="66"/>
    </location>
</feature>
<proteinExistence type="predicted"/>
<organism evidence="2 3">
    <name type="scientific">Massilia glaciei</name>
    <dbReference type="NCBI Taxonomy" id="1524097"/>
    <lineage>
        <taxon>Bacteria</taxon>
        <taxon>Pseudomonadati</taxon>
        <taxon>Pseudomonadota</taxon>
        <taxon>Betaproteobacteria</taxon>
        <taxon>Burkholderiales</taxon>
        <taxon>Oxalobacteraceae</taxon>
        <taxon>Telluria group</taxon>
        <taxon>Massilia</taxon>
    </lineage>
</organism>
<dbReference type="OrthoDB" id="9154303at2"/>